<feature type="domain" description="Mur ligase C-terminal" evidence="14">
    <location>
        <begin position="336"/>
        <end position="465"/>
    </location>
</feature>
<dbReference type="GO" id="GO:0071555">
    <property type="term" value="P:cell wall organization"/>
    <property type="evidence" value="ECO:0007669"/>
    <property type="project" value="UniProtKB-KW"/>
</dbReference>
<comment type="catalytic activity">
    <reaction evidence="11">
        <text>UDP-N-acetyl-alpha-D-muramoyl-L-alanyl-D-glutamate + meso-2,6-diaminopimelate + ATP = UDP-N-acetyl-alpha-D-muramoyl-L-alanyl-gamma-D-glutamyl-meso-2,6-diaminopimelate + ADP + phosphate + H(+)</text>
        <dbReference type="Rhea" id="RHEA:23676"/>
        <dbReference type="ChEBI" id="CHEBI:15378"/>
        <dbReference type="ChEBI" id="CHEBI:30616"/>
        <dbReference type="ChEBI" id="CHEBI:43474"/>
        <dbReference type="ChEBI" id="CHEBI:57791"/>
        <dbReference type="ChEBI" id="CHEBI:83900"/>
        <dbReference type="ChEBI" id="CHEBI:83905"/>
        <dbReference type="ChEBI" id="CHEBI:456216"/>
        <dbReference type="EC" id="6.3.2.13"/>
    </reaction>
</comment>
<dbReference type="PROSITE" id="PS01011">
    <property type="entry name" value="FOLYLPOLYGLU_SYNT_1"/>
    <property type="match status" value="1"/>
</dbReference>
<evidence type="ECO:0000256" key="10">
    <source>
        <dbReference type="ARBA" id="ARBA00023316"/>
    </source>
</evidence>
<feature type="binding site" evidence="11">
    <location>
        <position position="29"/>
    </location>
    <ligand>
        <name>UDP-N-acetyl-alpha-D-muramoyl-L-alanyl-D-glutamate</name>
        <dbReference type="ChEBI" id="CHEBI:83900"/>
    </ligand>
</feature>
<feature type="binding site" evidence="11">
    <location>
        <position position="463"/>
    </location>
    <ligand>
        <name>meso-2,6-diaminopimelate</name>
        <dbReference type="ChEBI" id="CHEBI:57791"/>
    </ligand>
</feature>
<dbReference type="Gene3D" id="3.40.1190.10">
    <property type="entry name" value="Mur-like, catalytic domain"/>
    <property type="match status" value="1"/>
</dbReference>
<dbReference type="Pfam" id="PF01225">
    <property type="entry name" value="Mur_ligase"/>
    <property type="match status" value="1"/>
</dbReference>
<comment type="subcellular location">
    <subcellularLocation>
        <location evidence="11 12">Cytoplasm</location>
    </subcellularLocation>
</comment>
<dbReference type="EMBL" id="CP009498">
    <property type="protein sequence ID" value="AKL97675.1"/>
    <property type="molecule type" value="Genomic_DNA"/>
</dbReference>
<feature type="binding site" evidence="11">
    <location>
        <position position="386"/>
    </location>
    <ligand>
        <name>meso-2,6-diaminopimelate</name>
        <dbReference type="ChEBI" id="CHEBI:57791"/>
    </ligand>
</feature>
<feature type="binding site" evidence="11">
    <location>
        <position position="177"/>
    </location>
    <ligand>
        <name>UDP-N-acetyl-alpha-D-muramoyl-L-alanyl-D-glutamate</name>
        <dbReference type="ChEBI" id="CHEBI:83900"/>
    </ligand>
</feature>
<keyword evidence="11" id="KW-0460">Magnesium</keyword>
<keyword evidence="4 11" id="KW-0132">Cell division</keyword>
<dbReference type="GO" id="GO:0005737">
    <property type="term" value="C:cytoplasm"/>
    <property type="evidence" value="ECO:0007669"/>
    <property type="project" value="UniProtKB-SubCell"/>
</dbReference>
<keyword evidence="2 11" id="KW-0963">Cytoplasm</keyword>
<dbReference type="GO" id="GO:0051301">
    <property type="term" value="P:cell division"/>
    <property type="evidence" value="ECO:0007669"/>
    <property type="project" value="UniProtKB-KW"/>
</dbReference>
<feature type="short sequence motif" description="Meso-diaminopimelate recognition motif" evidence="11">
    <location>
        <begin position="410"/>
        <end position="413"/>
    </location>
</feature>
<dbReference type="NCBIfam" id="NF001124">
    <property type="entry name" value="PRK00139.1-2"/>
    <property type="match status" value="1"/>
</dbReference>
<dbReference type="KEGG" id="epo:Epro_0296"/>
<evidence type="ECO:0000259" key="14">
    <source>
        <dbReference type="Pfam" id="PF02875"/>
    </source>
</evidence>
<evidence type="ECO:0000256" key="3">
    <source>
        <dbReference type="ARBA" id="ARBA00022598"/>
    </source>
</evidence>
<dbReference type="InterPro" id="IPR000713">
    <property type="entry name" value="Mur_ligase_N"/>
</dbReference>
<comment type="cofactor">
    <cofactor evidence="11">
        <name>Mg(2+)</name>
        <dbReference type="ChEBI" id="CHEBI:18420"/>
    </cofactor>
</comment>
<dbReference type="InterPro" id="IPR035911">
    <property type="entry name" value="MurE/MurF_N"/>
</dbReference>
<comment type="PTM">
    <text evidence="11">Carboxylation is probably crucial for Mg(2+) binding and, consequently, for the gamma-phosphate positioning of ATP.</text>
</comment>
<evidence type="ECO:0000256" key="7">
    <source>
        <dbReference type="ARBA" id="ARBA00022960"/>
    </source>
</evidence>
<evidence type="ECO:0000256" key="5">
    <source>
        <dbReference type="ARBA" id="ARBA00022741"/>
    </source>
</evidence>
<dbReference type="InterPro" id="IPR013221">
    <property type="entry name" value="Mur_ligase_cen"/>
</dbReference>
<feature type="domain" description="Mur ligase N-terminal catalytic" evidence="13">
    <location>
        <begin position="21"/>
        <end position="69"/>
    </location>
</feature>
<gene>
    <name evidence="11 16" type="primary">murE</name>
    <name evidence="16" type="ORF">Epro_0296</name>
</gene>
<evidence type="ECO:0000256" key="2">
    <source>
        <dbReference type="ARBA" id="ARBA00022490"/>
    </source>
</evidence>
<feature type="binding site" evidence="11">
    <location>
        <begin position="108"/>
        <end position="114"/>
    </location>
    <ligand>
        <name>ATP</name>
        <dbReference type="ChEBI" id="CHEBI:30616"/>
    </ligand>
</feature>
<dbReference type="InterPro" id="IPR004101">
    <property type="entry name" value="Mur_ligase_C"/>
</dbReference>
<reference evidence="16 17" key="1">
    <citation type="submission" date="2014-09" db="EMBL/GenBank/DDBJ databases">
        <title>Complete genome sequence of Endomicrobium proavitum.</title>
        <authorList>
            <person name="Zheng H."/>
        </authorList>
    </citation>
    <scope>NUCLEOTIDE SEQUENCE [LARGE SCALE GENOMIC DNA]</scope>
    <source>
        <strain evidence="16 17">Rsa215</strain>
    </source>
</reference>
<dbReference type="Pfam" id="PF08245">
    <property type="entry name" value="Mur_ligase_M"/>
    <property type="match status" value="1"/>
</dbReference>
<keyword evidence="17" id="KW-1185">Reference proteome</keyword>
<dbReference type="EC" id="6.3.2.13" evidence="11"/>
<dbReference type="PANTHER" id="PTHR23135">
    <property type="entry name" value="MUR LIGASE FAMILY MEMBER"/>
    <property type="match status" value="1"/>
</dbReference>
<feature type="binding site" evidence="11">
    <location>
        <begin position="410"/>
        <end position="413"/>
    </location>
    <ligand>
        <name>meso-2,6-diaminopimelate</name>
        <dbReference type="ChEBI" id="CHEBI:57791"/>
    </ligand>
</feature>
<dbReference type="STRING" id="1408281.Epro_0296"/>
<proteinExistence type="inferred from homology"/>
<dbReference type="NCBIfam" id="TIGR01085">
    <property type="entry name" value="murE"/>
    <property type="match status" value="1"/>
</dbReference>
<sequence>MKLKDILPLNNEKFYGDGETEISGVSYDSRKVKKGFLFFALPGHQTDGKKYIRDAIANGAVVIVSDAYDKDIKVAQIESGDVFGFMSLFCAKFFNYPDRELTILGITGTNGKTTVTYMIESILANLGVSCGVIGTVNYRYGGKVIEASNTTPQSLDVYKMMREMSDGGVKHLAMEVSSHALSLGRVGGIDFDTAVFTNLTQDHLDFHKTMENYFQAKASLFKSLGVGKKNNTKFAIINVDDDYGIRLSKMSLNAEIKSYSAAAENKSDFHAENIFISASGSKFDALYNGQTQNISIKHIGLHNVHNALASLAAVVCLGYSFDKTAAALSASTQAPGRLERVDTKNLGFEVAVDYAHTEDALKNVLAAIKNLNPQRIITVFGAGGDRDRTKRPLMGKTATEMSDFVFVTSDNPRTEDPEKIILDIEVGIKKAGKKNYKVVVDREQAIKEAVVMAEKGDVVLIAGKGHETYQIIGTQKTHFNDAEIALKYIIVKEKQRLQARQLGQKEFGF</sequence>
<comment type="pathway">
    <text evidence="11 12">Cell wall biogenesis; peptidoglycan biosynthesis.</text>
</comment>
<accession>A0A0G3WIG1</accession>
<organism evidence="16 17">
    <name type="scientific">Endomicrobium proavitum</name>
    <dbReference type="NCBI Taxonomy" id="1408281"/>
    <lineage>
        <taxon>Bacteria</taxon>
        <taxon>Pseudomonadati</taxon>
        <taxon>Elusimicrobiota</taxon>
        <taxon>Endomicrobiia</taxon>
        <taxon>Endomicrobiales</taxon>
        <taxon>Endomicrobiaceae</taxon>
        <taxon>Endomicrobium</taxon>
    </lineage>
</organism>
<dbReference type="InterPro" id="IPR005761">
    <property type="entry name" value="UDP-N-AcMur-Glu-dNH2Pim_ligase"/>
</dbReference>
<keyword evidence="10 11" id="KW-0961">Cell wall biogenesis/degradation</keyword>
<keyword evidence="7 11" id="KW-0133">Cell shape</keyword>
<dbReference type="HAMAP" id="MF_00208">
    <property type="entry name" value="MurE"/>
    <property type="match status" value="1"/>
</dbReference>
<dbReference type="InterPro" id="IPR018109">
    <property type="entry name" value="Folylpolyglutamate_synth_CS"/>
</dbReference>
<dbReference type="GO" id="GO:0008765">
    <property type="term" value="F:UDP-N-acetylmuramoylalanyl-D-glutamate-2,6-diaminopimelate ligase activity"/>
    <property type="evidence" value="ECO:0007669"/>
    <property type="project" value="UniProtKB-UniRule"/>
</dbReference>
<dbReference type="Gene3D" id="3.40.1390.10">
    <property type="entry name" value="MurE/MurF, N-terminal domain"/>
    <property type="match status" value="1"/>
</dbReference>
<evidence type="ECO:0000256" key="1">
    <source>
        <dbReference type="ARBA" id="ARBA00005898"/>
    </source>
</evidence>
<keyword evidence="5 11" id="KW-0547">Nucleotide-binding</keyword>
<dbReference type="InterPro" id="IPR036565">
    <property type="entry name" value="Mur-like_cat_sf"/>
</dbReference>
<keyword evidence="9 11" id="KW-0131">Cell cycle</keyword>
<feature type="binding site" evidence="11">
    <location>
        <position position="185"/>
    </location>
    <ligand>
        <name>UDP-N-acetyl-alpha-D-muramoyl-L-alanyl-D-glutamate</name>
        <dbReference type="ChEBI" id="CHEBI:83900"/>
    </ligand>
</feature>
<dbReference type="InterPro" id="IPR036615">
    <property type="entry name" value="Mur_ligase_C_dom_sf"/>
</dbReference>
<comment type="function">
    <text evidence="11">Catalyzes the addition of meso-diaminopimelic acid to the nucleotide precursor UDP-N-acetylmuramoyl-L-alanyl-D-glutamate (UMAG) in the biosynthesis of bacterial cell-wall peptidoglycan.</text>
</comment>
<dbReference type="GO" id="GO:0005524">
    <property type="term" value="F:ATP binding"/>
    <property type="evidence" value="ECO:0007669"/>
    <property type="project" value="UniProtKB-UniRule"/>
</dbReference>
<protein>
    <recommendedName>
        <fullName evidence="11">UDP-N-acetylmuramoyl-L-alanyl-D-glutamate--2,6-diaminopimelate ligase</fullName>
        <ecNumber evidence="11">6.3.2.13</ecNumber>
    </recommendedName>
    <alternativeName>
        <fullName evidence="11">Meso-A2pm-adding enzyme</fullName>
    </alternativeName>
    <alternativeName>
        <fullName evidence="11">Meso-diaminopimelate-adding enzyme</fullName>
    </alternativeName>
    <alternativeName>
        <fullName evidence="11">UDP-MurNAc-L-Ala-D-Glu:meso-diaminopimelate ligase</fullName>
    </alternativeName>
    <alternativeName>
        <fullName evidence="11">UDP-MurNAc-tripeptide synthetase</fullName>
    </alternativeName>
    <alternativeName>
        <fullName evidence="11">UDP-N-acetylmuramyl-tripeptide synthetase</fullName>
    </alternativeName>
</protein>
<evidence type="ECO:0000256" key="4">
    <source>
        <dbReference type="ARBA" id="ARBA00022618"/>
    </source>
</evidence>
<evidence type="ECO:0000259" key="15">
    <source>
        <dbReference type="Pfam" id="PF08245"/>
    </source>
</evidence>
<evidence type="ECO:0000256" key="11">
    <source>
        <dbReference type="HAMAP-Rule" id="MF_00208"/>
    </source>
</evidence>
<dbReference type="RefSeq" id="WP_052569934.1">
    <property type="nucleotide sequence ID" value="NZ_CP009498.1"/>
</dbReference>
<keyword evidence="8 11" id="KW-0573">Peptidoglycan synthesis</keyword>
<dbReference type="GO" id="GO:0000287">
    <property type="term" value="F:magnesium ion binding"/>
    <property type="evidence" value="ECO:0007669"/>
    <property type="project" value="UniProtKB-UniRule"/>
</dbReference>
<dbReference type="GO" id="GO:0004326">
    <property type="term" value="F:tetrahydrofolylpolyglutamate synthase activity"/>
    <property type="evidence" value="ECO:0007669"/>
    <property type="project" value="InterPro"/>
</dbReference>
<dbReference type="PATRIC" id="fig|1408281.3.peg.308"/>
<dbReference type="Proteomes" id="UP000035337">
    <property type="component" value="Chromosome"/>
</dbReference>
<feature type="binding site" evidence="11">
    <location>
        <begin position="44"/>
        <end position="46"/>
    </location>
    <ligand>
        <name>UDP-N-acetyl-alpha-D-muramoyl-L-alanyl-D-glutamate</name>
        <dbReference type="ChEBI" id="CHEBI:83900"/>
    </ligand>
</feature>
<evidence type="ECO:0000256" key="9">
    <source>
        <dbReference type="ARBA" id="ARBA00023306"/>
    </source>
</evidence>
<evidence type="ECO:0000259" key="13">
    <source>
        <dbReference type="Pfam" id="PF01225"/>
    </source>
</evidence>
<comment type="caution">
    <text evidence="11">Lacks conserved residue(s) required for the propagation of feature annotation.</text>
</comment>
<keyword evidence="6 11" id="KW-0067">ATP-binding</keyword>
<dbReference type="PANTHER" id="PTHR23135:SF4">
    <property type="entry name" value="UDP-N-ACETYLMURAMOYL-L-ALANYL-D-GLUTAMATE--2,6-DIAMINOPIMELATE LIGASE MURE HOMOLOG, CHLOROPLASTIC"/>
    <property type="match status" value="1"/>
</dbReference>
<name>A0A0G3WIG1_9BACT</name>
<dbReference type="SUPFAM" id="SSF63418">
    <property type="entry name" value="MurE/MurF N-terminal domain"/>
    <property type="match status" value="1"/>
</dbReference>
<evidence type="ECO:0000256" key="8">
    <source>
        <dbReference type="ARBA" id="ARBA00022984"/>
    </source>
</evidence>
<keyword evidence="3 11" id="KW-0436">Ligase</keyword>
<feature type="binding site" evidence="11">
    <location>
        <begin position="150"/>
        <end position="151"/>
    </location>
    <ligand>
        <name>UDP-N-acetyl-alpha-D-muramoyl-L-alanyl-D-glutamate</name>
        <dbReference type="ChEBI" id="CHEBI:83900"/>
    </ligand>
</feature>
<dbReference type="SUPFAM" id="SSF53244">
    <property type="entry name" value="MurD-like peptide ligases, peptide-binding domain"/>
    <property type="match status" value="1"/>
</dbReference>
<feature type="domain" description="Mur ligase central" evidence="15">
    <location>
        <begin position="106"/>
        <end position="314"/>
    </location>
</feature>
<feature type="modified residue" description="N6-carboxylysine" evidence="11">
    <location>
        <position position="217"/>
    </location>
</feature>
<dbReference type="Pfam" id="PF02875">
    <property type="entry name" value="Mur_ligase_C"/>
    <property type="match status" value="1"/>
</dbReference>
<dbReference type="OrthoDB" id="9800958at2"/>
<evidence type="ECO:0000256" key="12">
    <source>
        <dbReference type="RuleBase" id="RU004135"/>
    </source>
</evidence>
<feature type="binding site" evidence="11">
    <location>
        <position position="467"/>
    </location>
    <ligand>
        <name>meso-2,6-diaminopimelate</name>
        <dbReference type="ChEBI" id="CHEBI:57791"/>
    </ligand>
</feature>
<dbReference type="Gene3D" id="3.90.190.20">
    <property type="entry name" value="Mur ligase, C-terminal domain"/>
    <property type="match status" value="1"/>
</dbReference>
<dbReference type="NCBIfam" id="NF001126">
    <property type="entry name" value="PRK00139.1-4"/>
    <property type="match status" value="1"/>
</dbReference>
<dbReference type="AlphaFoldDB" id="A0A0G3WIG1"/>
<evidence type="ECO:0000313" key="16">
    <source>
        <dbReference type="EMBL" id="AKL97675.1"/>
    </source>
</evidence>
<dbReference type="UniPathway" id="UPA00219"/>
<dbReference type="GO" id="GO:0008360">
    <property type="term" value="P:regulation of cell shape"/>
    <property type="evidence" value="ECO:0007669"/>
    <property type="project" value="UniProtKB-KW"/>
</dbReference>
<dbReference type="GO" id="GO:0009252">
    <property type="term" value="P:peptidoglycan biosynthetic process"/>
    <property type="evidence" value="ECO:0007669"/>
    <property type="project" value="UniProtKB-UniRule"/>
</dbReference>
<evidence type="ECO:0000256" key="6">
    <source>
        <dbReference type="ARBA" id="ARBA00022840"/>
    </source>
</evidence>
<dbReference type="SUPFAM" id="SSF53623">
    <property type="entry name" value="MurD-like peptide ligases, catalytic domain"/>
    <property type="match status" value="1"/>
</dbReference>
<comment type="similarity">
    <text evidence="1 11">Belongs to the MurCDEF family. MurE subfamily.</text>
</comment>
<feature type="binding site" evidence="11">
    <location>
        <position position="149"/>
    </location>
    <ligand>
        <name>UDP-N-acetyl-alpha-D-muramoyl-L-alanyl-D-glutamate</name>
        <dbReference type="ChEBI" id="CHEBI:83900"/>
    </ligand>
</feature>
<evidence type="ECO:0000313" key="17">
    <source>
        <dbReference type="Proteomes" id="UP000035337"/>
    </source>
</evidence>